<dbReference type="EMBL" id="JAGKQM010000019">
    <property type="protein sequence ID" value="KAH0857466.1"/>
    <property type="molecule type" value="Genomic_DNA"/>
</dbReference>
<dbReference type="Proteomes" id="UP000824890">
    <property type="component" value="Unassembled WGS sequence"/>
</dbReference>
<evidence type="ECO:0000313" key="3">
    <source>
        <dbReference type="Proteomes" id="UP000824890"/>
    </source>
</evidence>
<feature type="region of interest" description="Disordered" evidence="1">
    <location>
        <begin position="153"/>
        <end position="172"/>
    </location>
</feature>
<comment type="caution">
    <text evidence="2">The sequence shown here is derived from an EMBL/GenBank/DDBJ whole genome shotgun (WGS) entry which is preliminary data.</text>
</comment>
<evidence type="ECO:0000256" key="1">
    <source>
        <dbReference type="SAM" id="MobiDB-lite"/>
    </source>
</evidence>
<sequence>YDSPPYLKKAKPIAGSASEKNTQYLSTKVVISAPALLCPLASYKLQYLAILKSRAEHLFEVINSRDDVLRTLMGRCTYLRYVETGLTDRVLYADEILKYGFCLNVIKTSLCPLEVLKNVQEACLKKVFVQILLMAFTRVNGINKQENITMLDKYGGENPSSAEQKEKKTEPS</sequence>
<evidence type="ECO:0000313" key="2">
    <source>
        <dbReference type="EMBL" id="KAH0857466.1"/>
    </source>
</evidence>
<name>A0ABQ7XNK0_BRANA</name>
<reference evidence="2 3" key="1">
    <citation type="submission" date="2021-05" db="EMBL/GenBank/DDBJ databases">
        <title>Genome Assembly of Synthetic Allotetraploid Brassica napus Reveals Homoeologous Exchanges between Subgenomes.</title>
        <authorList>
            <person name="Davis J.T."/>
        </authorList>
    </citation>
    <scope>NUCLEOTIDE SEQUENCE [LARGE SCALE GENOMIC DNA]</scope>
    <source>
        <strain evidence="3">cv. Da-Ae</strain>
        <tissue evidence="2">Seedling</tissue>
    </source>
</reference>
<gene>
    <name evidence="2" type="ORF">HID58_085727</name>
</gene>
<feature type="compositionally biased region" description="Basic and acidic residues" evidence="1">
    <location>
        <begin position="163"/>
        <end position="172"/>
    </location>
</feature>
<organism evidence="2 3">
    <name type="scientific">Brassica napus</name>
    <name type="common">Rape</name>
    <dbReference type="NCBI Taxonomy" id="3708"/>
    <lineage>
        <taxon>Eukaryota</taxon>
        <taxon>Viridiplantae</taxon>
        <taxon>Streptophyta</taxon>
        <taxon>Embryophyta</taxon>
        <taxon>Tracheophyta</taxon>
        <taxon>Spermatophyta</taxon>
        <taxon>Magnoliopsida</taxon>
        <taxon>eudicotyledons</taxon>
        <taxon>Gunneridae</taxon>
        <taxon>Pentapetalae</taxon>
        <taxon>rosids</taxon>
        <taxon>malvids</taxon>
        <taxon>Brassicales</taxon>
        <taxon>Brassicaceae</taxon>
        <taxon>Brassiceae</taxon>
        <taxon>Brassica</taxon>
    </lineage>
</organism>
<feature type="non-terminal residue" evidence="2">
    <location>
        <position position="1"/>
    </location>
</feature>
<protein>
    <submittedName>
        <fullName evidence="2">Uncharacterized protein</fullName>
    </submittedName>
</protein>
<proteinExistence type="predicted"/>
<accession>A0ABQ7XNK0</accession>
<keyword evidence="3" id="KW-1185">Reference proteome</keyword>